<evidence type="ECO:0000256" key="1">
    <source>
        <dbReference type="SAM" id="Phobius"/>
    </source>
</evidence>
<dbReference type="AlphaFoldDB" id="A0AAV9HVZ3"/>
<protein>
    <submittedName>
        <fullName evidence="2">Uncharacterized protein</fullName>
    </submittedName>
</protein>
<keyword evidence="3" id="KW-1185">Reference proteome</keyword>
<keyword evidence="1" id="KW-0472">Membrane</keyword>
<sequence length="749" mass="82836">MAELPPPAKNNPPPLEEAFIVSPNEEKGNFLVSTVPGIEAPHVPQSRDDSIDQYLPPANGTRPDATAGALSRYLSRWLPTMLSWKARFTYAKGAVCAVWKHSYSRFKSNGALVILYWFSGLFCCLYCIFIYAVLIKAHVELPGGRLWDAVTTNLVVGVLSQFSAILTAATLKALMGALKRAFLYRQRGMKFSSWVGLGGSEWWSVFQVALVNGGLDFWCDIKLLLPVMSLAFGSIVKFDADFVDYFQPSNVSMPVFAGLIPPETVVMNQIPAADITMYFSTWSASLLTNTMFSTDLDFPLEDFTCARDCRAQIMPGGLAIARQYKNHLNESVFFGDVFGGNMDAIRIENATAMIVKFDTPEPSSLVFDTTECLYTGQQVKNGLQVCVRQIGNSILVAWSACPKSLYDSDSCNSNPAWRSAPPTSSTLMSLYSLQTKTSYSISSQRIITIQPISKSPNPIALSAQEYIKILTKILVPPSSPAGGSSAGPTQLRDFDRDTHNINSLIDAITWMHRTFLKSFPSDRNSPTSYLQNLLSVPVQFSMTARTYANYSAVERGIQDVVQFPLNEAMRTIARGGRSRQRLKIQTWAGAVFIAADLGVHLAMGFGILWILFLCEGSRDEPGQDSVLPDENGIKELEDVREAERVAVESVAVGVVEEKGKWKAIVRWVRWMVRGRWRTGPGKERARSPNRGEHGMIPGGDDELITVPLLRFARGDDSKVADEAADDSPLMMAWKYRTVRMVGQKPSAPR</sequence>
<dbReference type="EMBL" id="MU864943">
    <property type="protein sequence ID" value="KAK4465017.1"/>
    <property type="molecule type" value="Genomic_DNA"/>
</dbReference>
<proteinExistence type="predicted"/>
<feature type="transmembrane region" description="Helical" evidence="1">
    <location>
        <begin position="110"/>
        <end position="134"/>
    </location>
</feature>
<keyword evidence="1" id="KW-1133">Transmembrane helix</keyword>
<dbReference type="Proteomes" id="UP001321749">
    <property type="component" value="Unassembled WGS sequence"/>
</dbReference>
<comment type="caution">
    <text evidence="2">The sequence shown here is derived from an EMBL/GenBank/DDBJ whole genome shotgun (WGS) entry which is preliminary data.</text>
</comment>
<gene>
    <name evidence="2" type="ORF">QBC42DRAFT_294644</name>
</gene>
<reference evidence="2" key="2">
    <citation type="submission" date="2023-06" db="EMBL/GenBank/DDBJ databases">
        <authorList>
            <consortium name="Lawrence Berkeley National Laboratory"/>
            <person name="Mondo S.J."/>
            <person name="Hensen N."/>
            <person name="Bonometti L."/>
            <person name="Westerberg I."/>
            <person name="Brannstrom I.O."/>
            <person name="Guillou S."/>
            <person name="Cros-Aarteil S."/>
            <person name="Calhoun S."/>
            <person name="Haridas S."/>
            <person name="Kuo A."/>
            <person name="Pangilinan J."/>
            <person name="Riley R."/>
            <person name="Labutti K."/>
            <person name="Andreopoulos B."/>
            <person name="Lipzen A."/>
            <person name="Chen C."/>
            <person name="Yanf M."/>
            <person name="Daum C."/>
            <person name="Ng V."/>
            <person name="Clum A."/>
            <person name="Steindorff A."/>
            <person name="Ohm R."/>
            <person name="Martin F."/>
            <person name="Silar P."/>
            <person name="Natvig D."/>
            <person name="Lalanne C."/>
            <person name="Gautier V."/>
            <person name="Ament-Velasquez S.L."/>
            <person name="Kruys A."/>
            <person name="Hutchinson M.I."/>
            <person name="Powell A.J."/>
            <person name="Barry K."/>
            <person name="Miller A.N."/>
            <person name="Grigoriev I.V."/>
            <person name="Debuchy R."/>
            <person name="Gladieux P."/>
            <person name="Thoren M.H."/>
            <person name="Johannesson H."/>
        </authorList>
    </citation>
    <scope>NUCLEOTIDE SEQUENCE</scope>
    <source>
        <strain evidence="2">PSN324</strain>
    </source>
</reference>
<name>A0AAV9HVZ3_9PEZI</name>
<keyword evidence="1" id="KW-0812">Transmembrane</keyword>
<evidence type="ECO:0000313" key="3">
    <source>
        <dbReference type="Proteomes" id="UP001321749"/>
    </source>
</evidence>
<reference evidence="2" key="1">
    <citation type="journal article" date="2023" name="Mol. Phylogenet. Evol.">
        <title>Genome-scale phylogeny and comparative genomics of the fungal order Sordariales.</title>
        <authorList>
            <person name="Hensen N."/>
            <person name="Bonometti L."/>
            <person name="Westerberg I."/>
            <person name="Brannstrom I.O."/>
            <person name="Guillou S."/>
            <person name="Cros-Aarteil S."/>
            <person name="Calhoun S."/>
            <person name="Haridas S."/>
            <person name="Kuo A."/>
            <person name="Mondo S."/>
            <person name="Pangilinan J."/>
            <person name="Riley R."/>
            <person name="LaButti K."/>
            <person name="Andreopoulos B."/>
            <person name="Lipzen A."/>
            <person name="Chen C."/>
            <person name="Yan M."/>
            <person name="Daum C."/>
            <person name="Ng V."/>
            <person name="Clum A."/>
            <person name="Steindorff A."/>
            <person name="Ohm R.A."/>
            <person name="Martin F."/>
            <person name="Silar P."/>
            <person name="Natvig D.O."/>
            <person name="Lalanne C."/>
            <person name="Gautier V."/>
            <person name="Ament-Velasquez S.L."/>
            <person name="Kruys A."/>
            <person name="Hutchinson M.I."/>
            <person name="Powell A.J."/>
            <person name="Barry K."/>
            <person name="Miller A.N."/>
            <person name="Grigoriev I.V."/>
            <person name="Debuchy R."/>
            <person name="Gladieux P."/>
            <person name="Hiltunen Thoren M."/>
            <person name="Johannesson H."/>
        </authorList>
    </citation>
    <scope>NUCLEOTIDE SEQUENCE</scope>
    <source>
        <strain evidence="2">PSN324</strain>
    </source>
</reference>
<organism evidence="2 3">
    <name type="scientific">Cladorrhinum samala</name>
    <dbReference type="NCBI Taxonomy" id="585594"/>
    <lineage>
        <taxon>Eukaryota</taxon>
        <taxon>Fungi</taxon>
        <taxon>Dikarya</taxon>
        <taxon>Ascomycota</taxon>
        <taxon>Pezizomycotina</taxon>
        <taxon>Sordariomycetes</taxon>
        <taxon>Sordariomycetidae</taxon>
        <taxon>Sordariales</taxon>
        <taxon>Podosporaceae</taxon>
        <taxon>Cladorrhinum</taxon>
    </lineage>
</organism>
<evidence type="ECO:0000313" key="2">
    <source>
        <dbReference type="EMBL" id="KAK4465017.1"/>
    </source>
</evidence>
<accession>A0AAV9HVZ3</accession>
<feature type="transmembrane region" description="Helical" evidence="1">
    <location>
        <begin position="587"/>
        <end position="612"/>
    </location>
</feature>
<feature type="transmembrane region" description="Helical" evidence="1">
    <location>
        <begin position="154"/>
        <end position="178"/>
    </location>
</feature>